<comment type="caution">
    <text evidence="2">The sequence shown here is derived from an EMBL/GenBank/DDBJ whole genome shotgun (WGS) entry which is preliminary data.</text>
</comment>
<dbReference type="AlphaFoldDB" id="A0A7W7K232"/>
<sequence>MAIPIKTAALLTGSLFAAGCASGGADGLNPKNKLHCAVVLGVAGQNAERTNAPAEARRAFFVGNSWYTQRLPERTLETPEAKQALALARQDLATLEPIAKACIDRATREAGFKGFRRRIGAMYDEADAARR</sequence>
<name>A0A7W7K232_9SPHN</name>
<dbReference type="PROSITE" id="PS51257">
    <property type="entry name" value="PROKAR_LIPOPROTEIN"/>
    <property type="match status" value="1"/>
</dbReference>
<dbReference type="RefSeq" id="WP_184167730.1">
    <property type="nucleotide sequence ID" value="NZ_JACHLN010000002.1"/>
</dbReference>
<evidence type="ECO:0000256" key="1">
    <source>
        <dbReference type="SAM" id="SignalP"/>
    </source>
</evidence>
<evidence type="ECO:0000313" key="3">
    <source>
        <dbReference type="Proteomes" id="UP000575241"/>
    </source>
</evidence>
<reference evidence="2 3" key="1">
    <citation type="submission" date="2020-08" db="EMBL/GenBank/DDBJ databases">
        <title>Functional genomics of gut bacteria from endangered species of beetles.</title>
        <authorList>
            <person name="Carlos-Shanley C."/>
        </authorList>
    </citation>
    <scope>NUCLEOTIDE SEQUENCE [LARGE SCALE GENOMIC DNA]</scope>
    <source>
        <strain evidence="2 3">S00224</strain>
    </source>
</reference>
<dbReference type="Proteomes" id="UP000575241">
    <property type="component" value="Unassembled WGS sequence"/>
</dbReference>
<proteinExistence type="predicted"/>
<dbReference type="EMBL" id="JACHLN010000002">
    <property type="protein sequence ID" value="MBB4839543.1"/>
    <property type="molecule type" value="Genomic_DNA"/>
</dbReference>
<gene>
    <name evidence="2" type="ORF">HNP52_002612</name>
</gene>
<accession>A0A7W7K232</accession>
<organism evidence="2 3">
    <name type="scientific">Sphingomonas kyeonggiensis</name>
    <dbReference type="NCBI Taxonomy" id="1268553"/>
    <lineage>
        <taxon>Bacteria</taxon>
        <taxon>Pseudomonadati</taxon>
        <taxon>Pseudomonadota</taxon>
        <taxon>Alphaproteobacteria</taxon>
        <taxon>Sphingomonadales</taxon>
        <taxon>Sphingomonadaceae</taxon>
        <taxon>Sphingomonas</taxon>
    </lineage>
</organism>
<evidence type="ECO:0000313" key="2">
    <source>
        <dbReference type="EMBL" id="MBB4839543.1"/>
    </source>
</evidence>
<feature type="chain" id="PRO_5030862987" description="Lipoprotein" evidence="1">
    <location>
        <begin position="18"/>
        <end position="131"/>
    </location>
</feature>
<evidence type="ECO:0008006" key="4">
    <source>
        <dbReference type="Google" id="ProtNLM"/>
    </source>
</evidence>
<protein>
    <recommendedName>
        <fullName evidence="4">Lipoprotein</fullName>
    </recommendedName>
</protein>
<keyword evidence="1" id="KW-0732">Signal</keyword>
<keyword evidence="3" id="KW-1185">Reference proteome</keyword>
<feature type="signal peptide" evidence="1">
    <location>
        <begin position="1"/>
        <end position="17"/>
    </location>
</feature>